<sequence>MNSWISYERCLNILEALSNILVKIGERFFNRRTKLENEKDEFPKEVRDTLNFNVTEGLKREIRQTESYFFSAKGSKNGYRFVDMKEKSCTCGYY</sequence>
<keyword evidence="2" id="KW-1185">Reference proteome</keyword>
<reference evidence="1 2" key="1">
    <citation type="submission" date="2017-01" db="EMBL/GenBank/DDBJ databases">
        <authorList>
            <person name="Mah S.A."/>
            <person name="Swanson W.J."/>
            <person name="Moy G.W."/>
            <person name="Vacquier V.D."/>
        </authorList>
    </citation>
    <scope>NUCLEOTIDE SEQUENCE [LARGE SCALE GENOMIC DNA]</scope>
    <source>
        <strain evidence="1 2">GSMNP</strain>
    </source>
</reference>
<evidence type="ECO:0000313" key="2">
    <source>
        <dbReference type="Proteomes" id="UP000187283"/>
    </source>
</evidence>
<proteinExistence type="predicted"/>
<evidence type="ECO:0000313" key="1">
    <source>
        <dbReference type="EMBL" id="OMJ23520.1"/>
    </source>
</evidence>
<organism evidence="1 2">
    <name type="scientific">Smittium culicis</name>
    <dbReference type="NCBI Taxonomy" id="133412"/>
    <lineage>
        <taxon>Eukaryota</taxon>
        <taxon>Fungi</taxon>
        <taxon>Fungi incertae sedis</taxon>
        <taxon>Zoopagomycota</taxon>
        <taxon>Kickxellomycotina</taxon>
        <taxon>Harpellomycetes</taxon>
        <taxon>Harpellales</taxon>
        <taxon>Legeriomycetaceae</taxon>
        <taxon>Smittium</taxon>
    </lineage>
</organism>
<protein>
    <submittedName>
        <fullName evidence="1">Uncharacterized protein</fullName>
    </submittedName>
</protein>
<gene>
    <name evidence="1" type="ORF">AYI70_g2222</name>
</gene>
<accession>A0A1R1Y9I3</accession>
<name>A0A1R1Y9I3_9FUNG</name>
<dbReference type="EMBL" id="LSSN01000527">
    <property type="protein sequence ID" value="OMJ23520.1"/>
    <property type="molecule type" value="Genomic_DNA"/>
</dbReference>
<dbReference type="Proteomes" id="UP000187283">
    <property type="component" value="Unassembled WGS sequence"/>
</dbReference>
<comment type="caution">
    <text evidence="1">The sequence shown here is derived from an EMBL/GenBank/DDBJ whole genome shotgun (WGS) entry which is preliminary data.</text>
</comment>
<dbReference type="AlphaFoldDB" id="A0A1R1Y9I3"/>